<dbReference type="GO" id="GO:0004352">
    <property type="term" value="F:glutamate dehydrogenase (NAD+) activity"/>
    <property type="evidence" value="ECO:0007669"/>
    <property type="project" value="InterPro"/>
</dbReference>
<organism evidence="2 3">
    <name type="scientific">Vibrio parahaemolyticus</name>
    <dbReference type="NCBI Taxonomy" id="670"/>
    <lineage>
        <taxon>Bacteria</taxon>
        <taxon>Pseudomonadati</taxon>
        <taxon>Pseudomonadota</taxon>
        <taxon>Gammaproteobacteria</taxon>
        <taxon>Vibrionales</taxon>
        <taxon>Vibrionaceae</taxon>
        <taxon>Vibrio</taxon>
    </lineage>
</organism>
<dbReference type="Pfam" id="PF21074">
    <property type="entry name" value="GDH_C"/>
    <property type="match status" value="1"/>
</dbReference>
<dbReference type="PANTHER" id="PTHR43403:SF1">
    <property type="entry name" value="NAD-SPECIFIC GLUTAMATE DEHYDROGENASE"/>
    <property type="match status" value="1"/>
</dbReference>
<feature type="domain" description="NAD-specific glutamate dehydrogenase C-terminal" evidence="1">
    <location>
        <begin position="2"/>
        <end position="278"/>
    </location>
</feature>
<dbReference type="EMBL" id="NIXT01000138">
    <property type="protein sequence ID" value="OXE34064.1"/>
    <property type="molecule type" value="Genomic_DNA"/>
</dbReference>
<name>A0A227JHX8_VIBPH</name>
<evidence type="ECO:0000313" key="2">
    <source>
        <dbReference type="EMBL" id="OXE34064.1"/>
    </source>
</evidence>
<evidence type="ECO:0000313" key="3">
    <source>
        <dbReference type="Proteomes" id="UP000214596"/>
    </source>
</evidence>
<dbReference type="AlphaFoldDB" id="A0A227JHX8"/>
<reference evidence="2 3" key="1">
    <citation type="journal article" date="2017" name="Appl. Environ. Microbiol.">
        <title>Parallel evolution of two clades of a major Atlantic endemic Vibrio parahaemolyticus pathogen lineage by independent acquisition of related pathogenicity islands.</title>
        <authorList>
            <person name="Xu F."/>
            <person name="Gonzalez-Escalona N."/>
            <person name="Drees K.P."/>
            <person name="Sebra R.P."/>
            <person name="Cooper V.S."/>
            <person name="Jones S.H."/>
            <person name="Whistler C.A."/>
        </authorList>
    </citation>
    <scope>NUCLEOTIDE SEQUENCE [LARGE SCALE GENOMIC DNA]</scope>
    <source>
        <strain evidence="2 3">MAVP-3</strain>
    </source>
</reference>
<dbReference type="Proteomes" id="UP000214596">
    <property type="component" value="Unassembled WGS sequence"/>
</dbReference>
<dbReference type="InterPro" id="IPR007780">
    <property type="entry name" value="NAD_Glu_DH_bac"/>
</dbReference>
<dbReference type="InterPro" id="IPR048381">
    <property type="entry name" value="GDH_C"/>
</dbReference>
<sequence length="289" mass="32773">AEIIATALANQMVNEMGCNFVTRLQEETGASVVDIANAYSAAREIFDLAEILKQTRALDNVATADAQYEIMFYVRRALRRIARWLLRNRSGKSTVGELIAIYKQDVNVITETLDSMLVESEVEEHNELAQTWMERGVEEKLAHQVARLSSLQSALDISSVASETGKTVEQASKLYFNLGDRLSLHWFLKQINSQAVDNNWQALARAAFREDLDWQQRQLTAQVLNCACANEDLDVMQALEEWMEANEQSLHRWESILNEFKVGSVHEFAKFSVALRELVLLNLNCSSNE</sequence>
<feature type="non-terminal residue" evidence="2">
    <location>
        <position position="1"/>
    </location>
</feature>
<comment type="caution">
    <text evidence="2">The sequence shown here is derived from an EMBL/GenBank/DDBJ whole genome shotgun (WGS) entry which is preliminary data.</text>
</comment>
<gene>
    <name evidence="2" type="ORF">CA163_04235</name>
</gene>
<dbReference type="GO" id="GO:0006538">
    <property type="term" value="P:L-glutamate catabolic process"/>
    <property type="evidence" value="ECO:0007669"/>
    <property type="project" value="InterPro"/>
</dbReference>
<protein>
    <submittedName>
        <fullName evidence="2">NAD-glutamate dehydrogenase</fullName>
    </submittedName>
</protein>
<evidence type="ECO:0000259" key="1">
    <source>
        <dbReference type="Pfam" id="PF21074"/>
    </source>
</evidence>
<dbReference type="GO" id="GO:0004069">
    <property type="term" value="F:L-aspartate:2-oxoglutarate aminotransferase activity"/>
    <property type="evidence" value="ECO:0007669"/>
    <property type="project" value="InterPro"/>
</dbReference>
<proteinExistence type="predicted"/>
<dbReference type="PANTHER" id="PTHR43403">
    <property type="entry name" value="NAD-SPECIFIC GLUTAMATE DEHYDROGENASE"/>
    <property type="match status" value="1"/>
</dbReference>
<accession>A0A227JHX8</accession>